<reference evidence="2" key="1">
    <citation type="journal article" date="2014" name="Front. Microbiol.">
        <title>High frequency of phylogenetically diverse reductive dehalogenase-homologous genes in deep subseafloor sedimentary metagenomes.</title>
        <authorList>
            <person name="Kawai M."/>
            <person name="Futagami T."/>
            <person name="Toyoda A."/>
            <person name="Takaki Y."/>
            <person name="Nishi S."/>
            <person name="Hori S."/>
            <person name="Arai W."/>
            <person name="Tsubouchi T."/>
            <person name="Morono Y."/>
            <person name="Uchiyama I."/>
            <person name="Ito T."/>
            <person name="Fujiyama A."/>
            <person name="Inagaki F."/>
            <person name="Takami H."/>
        </authorList>
    </citation>
    <scope>NUCLEOTIDE SEQUENCE</scope>
    <source>
        <strain evidence="2">Expedition CK06-06</strain>
    </source>
</reference>
<comment type="caution">
    <text evidence="2">The sequence shown here is derived from an EMBL/GenBank/DDBJ whole genome shotgun (WGS) entry which is preliminary data.</text>
</comment>
<keyword evidence="1" id="KW-0175">Coiled coil</keyword>
<feature type="coiled-coil region" evidence="1">
    <location>
        <begin position="21"/>
        <end position="48"/>
    </location>
</feature>
<evidence type="ECO:0000256" key="1">
    <source>
        <dbReference type="SAM" id="Coils"/>
    </source>
</evidence>
<accession>X1FR44</accession>
<proteinExistence type="predicted"/>
<sequence length="52" mass="6232">MVDFKIRLCETCGRLCKKIYITQCSEYINELEKKSKEFQERIKVKNNNSSNK</sequence>
<protein>
    <submittedName>
        <fullName evidence="2">Uncharacterized protein</fullName>
    </submittedName>
</protein>
<dbReference type="AlphaFoldDB" id="X1FR44"/>
<name>X1FR44_9ZZZZ</name>
<dbReference type="EMBL" id="BARU01024264">
    <property type="protein sequence ID" value="GAH48146.1"/>
    <property type="molecule type" value="Genomic_DNA"/>
</dbReference>
<organism evidence="2">
    <name type="scientific">marine sediment metagenome</name>
    <dbReference type="NCBI Taxonomy" id="412755"/>
    <lineage>
        <taxon>unclassified sequences</taxon>
        <taxon>metagenomes</taxon>
        <taxon>ecological metagenomes</taxon>
    </lineage>
</organism>
<evidence type="ECO:0000313" key="2">
    <source>
        <dbReference type="EMBL" id="GAH48146.1"/>
    </source>
</evidence>
<gene>
    <name evidence="2" type="ORF">S03H2_39268</name>
</gene>